<evidence type="ECO:0000313" key="1">
    <source>
        <dbReference type="Proteomes" id="UP000095286"/>
    </source>
</evidence>
<protein>
    <submittedName>
        <fullName evidence="2">tRNA (guanine(26)-N(2))-dimethyltransferase</fullName>
    </submittedName>
</protein>
<dbReference type="WBParaSite" id="RSKR_0000329700.1">
    <property type="protein sequence ID" value="RSKR_0000329700.1"/>
    <property type="gene ID" value="RSKR_0000329700"/>
</dbReference>
<reference evidence="2" key="1">
    <citation type="submission" date="2016-11" db="UniProtKB">
        <authorList>
            <consortium name="WormBaseParasite"/>
        </authorList>
    </citation>
    <scope>IDENTIFICATION</scope>
    <source>
        <strain evidence="2">KR3021</strain>
    </source>
</reference>
<dbReference type="Proteomes" id="UP000095286">
    <property type="component" value="Unplaced"/>
</dbReference>
<accession>A0AC35TQL6</accession>
<name>A0AC35TQL6_9BILA</name>
<proteinExistence type="predicted"/>
<evidence type="ECO:0000313" key="2">
    <source>
        <dbReference type="WBParaSite" id="RSKR_0000329700.1"/>
    </source>
</evidence>
<sequence length="512" mass="56534">MSMFSQGERCEVVEGKAKLFFDGEKEAFYNPVQEFNRDLTQLVIDREASVVQPTDDGEPVAKKAKHGQHETAPNSGITILDALSASGLRALRFAQEVPNVAGIVANDFSKHAVENIKRNVENNGLSHLITPNYGDAIDCMMQHRSMDKRFHAIDLDPYGSPSIFLDSALQAVADDGLLMVTATDMGVLCGNTPEACYMKYNSIPVKNKACHEIALRMMLKHIDSVANKYGRYITPLLSCSIDFYVRVFVRVKSSAREAKKSVGKLANVLSCSGCHSLSYQPIIKHAKTEAGGERWQAPVLKTTFMNAEGKCSNCESTFHVGGPVYTDPIHDFQFVGRLLQQLSTLDENNKLGTTRRLQGFLTVISEELPDAPLYYLHDQLMNTVRSSVPKHSLINSAILNAGYRVSQTHCASKGIKTDCPLDLLWDIVRKIAADQGVVGDKLSHVVAKNILAKQPTHQINFTLHPKAVAESKKGEMLRFQCNKGKNWGPKQKAKSSINNVNAGFLTKRNDTP</sequence>
<organism evidence="1 2">
    <name type="scientific">Rhabditophanes sp. KR3021</name>
    <dbReference type="NCBI Taxonomy" id="114890"/>
    <lineage>
        <taxon>Eukaryota</taxon>
        <taxon>Metazoa</taxon>
        <taxon>Ecdysozoa</taxon>
        <taxon>Nematoda</taxon>
        <taxon>Chromadorea</taxon>
        <taxon>Rhabditida</taxon>
        <taxon>Tylenchina</taxon>
        <taxon>Panagrolaimomorpha</taxon>
        <taxon>Strongyloidoidea</taxon>
        <taxon>Alloionematidae</taxon>
        <taxon>Rhabditophanes</taxon>
    </lineage>
</organism>